<dbReference type="CDD" id="cd09917">
    <property type="entry name" value="F-box_SF"/>
    <property type="match status" value="1"/>
</dbReference>
<name>A0A397J3J2_9GLOM</name>
<sequence>MDLTMSLYLPSDCLEEIFEYLDNDFQSLHSSVLVNRLWCKTAIRFLWRNPWKHLAKYESSGWASIVETLQSCVSEEAKAFWEKNKIENSKRQPLFDYVGYCRYLSEWEINKITYVILQKGYRKNNWSAKQYENNRTIIERDLFRLFMSRCSTLQHLILPYINFTDFPETKNCFVQLSVLECNVYTPSNIFSELAKYCQNLDKLIIDTCQKDNIGLATLIKAQLKLKHVVLRCVNIEEYDFCWQIGHALLSQRKSLTHFYLSDYYCIPVEIIAAFTNLKVLHLYTAEDSSTFSLPPTTIYPKLEVLEIMGDYETPFNYWIKLIENTQGTLVRIYWNFTSEPKRGDVTKYLQTIIRHCPKLKFVTILITEENESTLEQDLEDLFTSCVYLEGLKLQIACNISLNASRIFNLLKKLSLNNLDTLNLLNLDSLRGNWKCPPEDVKSFMDSYTNRKPLSIVLGNFVHLDEVITYNLIGQYRATNVLKDFYKSSSLIKHNKGWNNIGELNK</sequence>
<dbReference type="SUPFAM" id="SSF81383">
    <property type="entry name" value="F-box domain"/>
    <property type="match status" value="1"/>
</dbReference>
<accession>A0A397J3J2</accession>
<protein>
    <submittedName>
        <fullName evidence="1">Uncharacterized protein</fullName>
    </submittedName>
</protein>
<dbReference type="InterPro" id="IPR032675">
    <property type="entry name" value="LRR_dom_sf"/>
</dbReference>
<dbReference type="Gene3D" id="3.80.10.10">
    <property type="entry name" value="Ribonuclease Inhibitor"/>
    <property type="match status" value="1"/>
</dbReference>
<reference evidence="1 2" key="1">
    <citation type="submission" date="2018-08" db="EMBL/GenBank/DDBJ databases">
        <title>Genome and evolution of the arbuscular mycorrhizal fungus Diversispora epigaea (formerly Glomus versiforme) and its bacterial endosymbionts.</title>
        <authorList>
            <person name="Sun X."/>
            <person name="Fei Z."/>
            <person name="Harrison M."/>
        </authorList>
    </citation>
    <scope>NUCLEOTIDE SEQUENCE [LARGE SCALE GENOMIC DNA]</scope>
    <source>
        <strain evidence="1 2">IT104</strain>
    </source>
</reference>
<evidence type="ECO:0000313" key="1">
    <source>
        <dbReference type="EMBL" id="RHZ79450.1"/>
    </source>
</evidence>
<dbReference type="Proteomes" id="UP000266861">
    <property type="component" value="Unassembled WGS sequence"/>
</dbReference>
<dbReference type="SUPFAM" id="SSF52047">
    <property type="entry name" value="RNI-like"/>
    <property type="match status" value="1"/>
</dbReference>
<gene>
    <name evidence="1" type="ORF">Glove_146g73</name>
</gene>
<organism evidence="1 2">
    <name type="scientific">Diversispora epigaea</name>
    <dbReference type="NCBI Taxonomy" id="1348612"/>
    <lineage>
        <taxon>Eukaryota</taxon>
        <taxon>Fungi</taxon>
        <taxon>Fungi incertae sedis</taxon>
        <taxon>Mucoromycota</taxon>
        <taxon>Glomeromycotina</taxon>
        <taxon>Glomeromycetes</taxon>
        <taxon>Diversisporales</taxon>
        <taxon>Diversisporaceae</taxon>
        <taxon>Diversispora</taxon>
    </lineage>
</organism>
<comment type="caution">
    <text evidence="1">The sequence shown here is derived from an EMBL/GenBank/DDBJ whole genome shotgun (WGS) entry which is preliminary data.</text>
</comment>
<dbReference type="AlphaFoldDB" id="A0A397J3J2"/>
<evidence type="ECO:0000313" key="2">
    <source>
        <dbReference type="Proteomes" id="UP000266861"/>
    </source>
</evidence>
<proteinExistence type="predicted"/>
<dbReference type="EMBL" id="PQFF01000137">
    <property type="protein sequence ID" value="RHZ79450.1"/>
    <property type="molecule type" value="Genomic_DNA"/>
</dbReference>
<keyword evidence="2" id="KW-1185">Reference proteome</keyword>
<dbReference type="OrthoDB" id="2365211at2759"/>
<dbReference type="InterPro" id="IPR036047">
    <property type="entry name" value="F-box-like_dom_sf"/>
</dbReference>